<protein>
    <recommendedName>
        <fullName evidence="1">N-acetyltransferase domain-containing protein</fullName>
    </recommendedName>
</protein>
<dbReference type="Proteomes" id="UP000194139">
    <property type="component" value="Chromosome"/>
</dbReference>
<dbReference type="AlphaFoldDB" id="A0A1W6Z565"/>
<dbReference type="InterPro" id="IPR000182">
    <property type="entry name" value="GNAT_dom"/>
</dbReference>
<reference evidence="2 3" key="1">
    <citation type="submission" date="2017-05" db="EMBL/GenBank/DDBJ databases">
        <title>Complete and WGS of Bordetella genogroups.</title>
        <authorList>
            <person name="Spilker T."/>
            <person name="LiPuma J."/>
        </authorList>
    </citation>
    <scope>NUCLEOTIDE SEQUENCE [LARGE SCALE GENOMIC DNA]</scope>
    <source>
        <strain evidence="2 3">AU17164</strain>
    </source>
</reference>
<gene>
    <name evidence="2" type="ORF">CAL13_02815</name>
</gene>
<feature type="domain" description="N-acetyltransferase" evidence="1">
    <location>
        <begin position="1"/>
        <end position="149"/>
    </location>
</feature>
<dbReference type="Pfam" id="PF00583">
    <property type="entry name" value="Acetyltransf_1"/>
    <property type="match status" value="1"/>
</dbReference>
<organism evidence="2 3">
    <name type="scientific">Bordetella genomosp. 9</name>
    <dbReference type="NCBI Taxonomy" id="1416803"/>
    <lineage>
        <taxon>Bacteria</taxon>
        <taxon>Pseudomonadati</taxon>
        <taxon>Pseudomonadota</taxon>
        <taxon>Betaproteobacteria</taxon>
        <taxon>Burkholderiales</taxon>
        <taxon>Alcaligenaceae</taxon>
        <taxon>Bordetella</taxon>
    </lineage>
</organism>
<evidence type="ECO:0000313" key="2">
    <source>
        <dbReference type="EMBL" id="ARP88488.1"/>
    </source>
</evidence>
<evidence type="ECO:0000313" key="3">
    <source>
        <dbReference type="Proteomes" id="UP000194139"/>
    </source>
</evidence>
<proteinExistence type="predicted"/>
<sequence>MLTTIRNDATAYKLSRKDLAWGGNEWTLEAARQALEQGGLHVIEQNGMPAGMLSLSWQDDEHWGPQAPNAGYVHGLSIRDGFRGLGLGVYAINWCADVVRANDRQRLRLDCEVTNTSLCNYYESLGFARVGTKPFPSGYVASLYELTIY</sequence>
<dbReference type="InterPro" id="IPR016181">
    <property type="entry name" value="Acyl_CoA_acyltransferase"/>
</dbReference>
<dbReference type="CDD" id="cd04301">
    <property type="entry name" value="NAT_SF"/>
    <property type="match status" value="1"/>
</dbReference>
<dbReference type="GO" id="GO:0016747">
    <property type="term" value="F:acyltransferase activity, transferring groups other than amino-acyl groups"/>
    <property type="evidence" value="ECO:0007669"/>
    <property type="project" value="InterPro"/>
</dbReference>
<evidence type="ECO:0000259" key="1">
    <source>
        <dbReference type="PROSITE" id="PS51186"/>
    </source>
</evidence>
<accession>A0A1W6Z565</accession>
<dbReference type="EMBL" id="CP021109">
    <property type="protein sequence ID" value="ARP88488.1"/>
    <property type="molecule type" value="Genomic_DNA"/>
</dbReference>
<dbReference type="PROSITE" id="PS51186">
    <property type="entry name" value="GNAT"/>
    <property type="match status" value="1"/>
</dbReference>
<dbReference type="Gene3D" id="3.40.630.30">
    <property type="match status" value="1"/>
</dbReference>
<name>A0A1W6Z565_9BORD</name>
<dbReference type="SUPFAM" id="SSF55729">
    <property type="entry name" value="Acyl-CoA N-acyltransferases (Nat)"/>
    <property type="match status" value="1"/>
</dbReference>
<keyword evidence="3" id="KW-1185">Reference proteome</keyword>